<name>A0ABV3ZKC6_9BACT</name>
<dbReference type="Gene3D" id="2.130.10.10">
    <property type="entry name" value="YVTN repeat-like/Quinoprotein amine dehydrogenase"/>
    <property type="match status" value="2"/>
</dbReference>
<keyword evidence="3" id="KW-0732">Signal</keyword>
<feature type="domain" description="Signal transduction histidine kinase subgroup 3 dimerisation and phosphoacceptor" evidence="6">
    <location>
        <begin position="850"/>
        <end position="910"/>
    </location>
</feature>
<evidence type="ECO:0000256" key="3">
    <source>
        <dbReference type="SAM" id="SignalP"/>
    </source>
</evidence>
<feature type="domain" description="Histidine kinase/HSP90-like ATPase" evidence="4">
    <location>
        <begin position="955"/>
        <end position="1041"/>
    </location>
</feature>
<dbReference type="Gene3D" id="2.60.40.10">
    <property type="entry name" value="Immunoglobulins"/>
    <property type="match status" value="1"/>
</dbReference>
<dbReference type="RefSeq" id="WP_369330958.1">
    <property type="nucleotide sequence ID" value="NZ_JAULBC010000006.1"/>
</dbReference>
<evidence type="ECO:0000259" key="4">
    <source>
        <dbReference type="Pfam" id="PF02518"/>
    </source>
</evidence>
<dbReference type="InterPro" id="IPR015943">
    <property type="entry name" value="WD40/YVTN_repeat-like_dom_sf"/>
</dbReference>
<dbReference type="InterPro" id="IPR011110">
    <property type="entry name" value="Reg_prop"/>
</dbReference>
<feature type="chain" id="PRO_5046908482" evidence="3">
    <location>
        <begin position="35"/>
        <end position="1042"/>
    </location>
</feature>
<dbReference type="Pfam" id="PF07495">
    <property type="entry name" value="Y_Y_Y"/>
    <property type="match status" value="1"/>
</dbReference>
<dbReference type="SUPFAM" id="SSF63829">
    <property type="entry name" value="Calcium-dependent phosphotriesterase"/>
    <property type="match status" value="2"/>
</dbReference>
<dbReference type="SUPFAM" id="SSF101898">
    <property type="entry name" value="NHL repeat"/>
    <property type="match status" value="1"/>
</dbReference>
<keyword evidence="2" id="KW-0472">Membrane</keyword>
<evidence type="ECO:0000313" key="7">
    <source>
        <dbReference type="EMBL" id="MEX6689551.1"/>
    </source>
</evidence>
<dbReference type="Gene3D" id="1.20.5.1930">
    <property type="match status" value="1"/>
</dbReference>
<keyword evidence="1" id="KW-0597">Phosphoprotein</keyword>
<dbReference type="Pfam" id="PF07494">
    <property type="entry name" value="Reg_prop"/>
    <property type="match status" value="7"/>
</dbReference>
<dbReference type="InterPro" id="IPR011123">
    <property type="entry name" value="Y_Y_Y"/>
</dbReference>
<keyword evidence="2" id="KW-1133">Transmembrane helix</keyword>
<dbReference type="CDD" id="cd16917">
    <property type="entry name" value="HATPase_UhpB-NarQ-NarX-like"/>
    <property type="match status" value="1"/>
</dbReference>
<dbReference type="InterPro" id="IPR003594">
    <property type="entry name" value="HATPase_dom"/>
</dbReference>
<feature type="transmembrane region" description="Helical" evidence="2">
    <location>
        <begin position="818"/>
        <end position="836"/>
    </location>
</feature>
<dbReference type="Pfam" id="PF07730">
    <property type="entry name" value="HisKA_3"/>
    <property type="match status" value="1"/>
</dbReference>
<protein>
    <submittedName>
        <fullName evidence="7">Two-component regulator propeller domain-containing protein</fullName>
    </submittedName>
</protein>
<dbReference type="InterPro" id="IPR013783">
    <property type="entry name" value="Ig-like_fold"/>
</dbReference>
<dbReference type="PANTHER" id="PTHR43547:SF2">
    <property type="entry name" value="HYBRID SIGNAL TRANSDUCTION HISTIDINE KINASE C"/>
    <property type="match status" value="1"/>
</dbReference>
<dbReference type="Pfam" id="PF02518">
    <property type="entry name" value="HATPase_c"/>
    <property type="match status" value="1"/>
</dbReference>
<dbReference type="EMBL" id="JAULBC010000006">
    <property type="protein sequence ID" value="MEX6689551.1"/>
    <property type="molecule type" value="Genomic_DNA"/>
</dbReference>
<dbReference type="Proteomes" id="UP001560573">
    <property type="component" value="Unassembled WGS sequence"/>
</dbReference>
<keyword evidence="2" id="KW-0812">Transmembrane</keyword>
<dbReference type="SUPFAM" id="SSF55874">
    <property type="entry name" value="ATPase domain of HSP90 chaperone/DNA topoisomerase II/histidine kinase"/>
    <property type="match status" value="1"/>
</dbReference>
<proteinExistence type="predicted"/>
<feature type="domain" description="Two component regulator three Y" evidence="5">
    <location>
        <begin position="746"/>
        <end position="810"/>
    </location>
</feature>
<feature type="signal peptide" evidence="3">
    <location>
        <begin position="1"/>
        <end position="34"/>
    </location>
</feature>
<accession>A0ABV3ZKC6</accession>
<dbReference type="PROSITE" id="PS50231">
    <property type="entry name" value="RICIN_B_LECTIN"/>
    <property type="match status" value="1"/>
</dbReference>
<evidence type="ECO:0000259" key="5">
    <source>
        <dbReference type="Pfam" id="PF07495"/>
    </source>
</evidence>
<sequence length="1042" mass="117878">MNRLIPWKNTLLKAAFLKAAAVLFWGIAPSPCLAQPALNNIRFNHFSQDHMLSQTIFTSILQDKKGYMWFGAYNGLIKFDGYAFTSFRYDPYNKNTLPLNDVTSLCEDSNRSIWMTGNKGLCKYNTQTEKFTFYDQNKIAPTPANGNCLAVDKNGRVWIGTNTGVYFYESFSDKFVNLNSLIGNDSLIGQNVICLMISRENMLWIGTSNGINIFDPARKKLTRFLPPAKAHESLGREVICMLQDHENNIWISLWNKGLFRYNAQTKVAKVFRHSNANFNSLGSDAVNALIEDSRHRIWAGTYTGGVSIYRHETEDFQTFHADGSDKYSLTSDEVKYLYEDRSGVLWIATAGGGLNNCYISEKKFSLFQNYDKAYASHFPLGMYKDRKGRIFMTTFGVGVQEFSAVSESFKGYKIAMRNNAITGFNFCYGMECDSDGIYWVVSFDEGLLMLDRATGKLLPVHSTFNNKDTTLHNQCNSIVEDNDKKLWIGTEHGLKYYDLRTKQFLSFENFHRDTNHLSTDNIAGLHFDSDGILWVTGTNGITMLNTTSGVIKIFSHDDQNANSICNNITHCFYDDGQGIIWIGTQGGLSRFEKKTESFVSFTTRDGLPDNSIIGIVADDDCNLWLTTNRGLCRFTPCIGRSPQSICRNYDINDGLPGDEFNFNACVKGDDGRLYFGCNVGLLAFRPGELKDNTYIPPVVITGINISNRSFDSGDSINIITSPVDEIDHLKLSYRQNDISFVFAALSYVHPEKNRFAYMLEGYDKNWIFTDAAKRLANYTNLDAGSYTFKVKASNNDNMWNEVPAVITFTIAPPFWNTWWFKALLVALVVVALYAVYRYRVQQVIKLQTIRNNIASDLHDDIGSTLNSISVLSEVAKLQAGKSLPALDEIGESSRKIVDAMSDIVWTINPENDDFEKIVSRMRSFAYQVLKGKNIQFNFLIEGDISGISMPMEVRKNFYLIFKEATTNVVKYSQASHIRFLISRNESLVYMLIRDNGVGFNRDKLDAGNGLKNMQRRAKEINAILIIETATEEGTSIELKLKI</sequence>
<evidence type="ECO:0000259" key="6">
    <source>
        <dbReference type="Pfam" id="PF07730"/>
    </source>
</evidence>
<gene>
    <name evidence="7" type="ORF">QTN47_18730</name>
</gene>
<evidence type="ECO:0000256" key="1">
    <source>
        <dbReference type="ARBA" id="ARBA00022553"/>
    </source>
</evidence>
<dbReference type="InterPro" id="IPR011712">
    <property type="entry name" value="Sig_transdc_His_kin_sub3_dim/P"/>
</dbReference>
<comment type="caution">
    <text evidence="7">The sequence shown here is derived from an EMBL/GenBank/DDBJ whole genome shotgun (WGS) entry which is preliminary data.</text>
</comment>
<dbReference type="Gene3D" id="3.30.565.10">
    <property type="entry name" value="Histidine kinase-like ATPase, C-terminal domain"/>
    <property type="match status" value="1"/>
</dbReference>
<dbReference type="InterPro" id="IPR036890">
    <property type="entry name" value="HATPase_C_sf"/>
</dbReference>
<organism evidence="7 8">
    <name type="scientific">Danxiaibacter flavus</name>
    <dbReference type="NCBI Taxonomy" id="3049108"/>
    <lineage>
        <taxon>Bacteria</taxon>
        <taxon>Pseudomonadati</taxon>
        <taxon>Bacteroidota</taxon>
        <taxon>Chitinophagia</taxon>
        <taxon>Chitinophagales</taxon>
        <taxon>Chitinophagaceae</taxon>
        <taxon>Danxiaibacter</taxon>
    </lineage>
</organism>
<dbReference type="PANTHER" id="PTHR43547">
    <property type="entry name" value="TWO-COMPONENT HISTIDINE KINASE"/>
    <property type="match status" value="1"/>
</dbReference>
<evidence type="ECO:0000256" key="2">
    <source>
        <dbReference type="SAM" id="Phobius"/>
    </source>
</evidence>
<keyword evidence="8" id="KW-1185">Reference proteome</keyword>
<evidence type="ECO:0000313" key="8">
    <source>
        <dbReference type="Proteomes" id="UP001560573"/>
    </source>
</evidence>
<reference evidence="7 8" key="1">
    <citation type="submission" date="2023-07" db="EMBL/GenBank/DDBJ databases">
        <authorList>
            <person name="Lian W.-H."/>
        </authorList>
    </citation>
    <scope>NUCLEOTIDE SEQUENCE [LARGE SCALE GENOMIC DNA]</scope>
    <source>
        <strain evidence="7 8">SYSU DXS3180</strain>
    </source>
</reference>